<sequence length="385" mass="42624">MEQTPNITAAQLSEAGLADVPTTTLAFDTVTGDTVTVIIGQVPGEDRWRLYSSVNAGALVAMGAVTPVENGYHASIMRSNTLTDLATVTSMNFAVQTIVKQTWSDANWDAQTAEKVNSLQLSQDTSKKPKREIWPRVNFPNSFVHPFTRTARDGREWEMMRVSIPKGTFVNGIDMGGWQIDRFMGRSSKEDKLNGRPVTVSFKPGEAVTLWRGAGEQRETLTIDDPWTLCRAVKAQRDEYIAHAKQNNQQKTEPTPETTHEAPQQEQPTSSTPEQQSSEPALQASATAIDTQDDPWSIDPLDWELNSDRGEYRGDGIPRTFGGQPYDPLDGYPQPTTQQQQSPAETEPHKDKASVLDGIKQRADARVEGQSATRDNPSKTHTKTR</sequence>
<gene>
    <name evidence="2" type="ORF">BLEM_1023</name>
</gene>
<comment type="caution">
    <text evidence="2">The sequence shown here is derived from an EMBL/GenBank/DDBJ whole genome shotgun (WGS) entry which is preliminary data.</text>
</comment>
<dbReference type="EMBL" id="MWWX01000005">
    <property type="protein sequence ID" value="OZG62477.1"/>
    <property type="molecule type" value="Genomic_DNA"/>
</dbReference>
<accession>A0A261FTJ2</accession>
<name>A0A261FTJ2_9BIFI</name>
<protein>
    <submittedName>
        <fullName evidence="2">Uncharacterized protein</fullName>
    </submittedName>
</protein>
<evidence type="ECO:0000313" key="2">
    <source>
        <dbReference type="EMBL" id="OZG62477.1"/>
    </source>
</evidence>
<feature type="region of interest" description="Disordered" evidence="1">
    <location>
        <begin position="244"/>
        <end position="385"/>
    </location>
</feature>
<proteinExistence type="predicted"/>
<organism evidence="2 3">
    <name type="scientific">Bifidobacterium lemurum</name>
    <dbReference type="NCBI Taxonomy" id="1603886"/>
    <lineage>
        <taxon>Bacteria</taxon>
        <taxon>Bacillati</taxon>
        <taxon>Actinomycetota</taxon>
        <taxon>Actinomycetes</taxon>
        <taxon>Bifidobacteriales</taxon>
        <taxon>Bifidobacteriaceae</taxon>
        <taxon>Bifidobacterium</taxon>
    </lineage>
</organism>
<dbReference type="RefSeq" id="WP_072724072.1">
    <property type="nucleotide sequence ID" value="NZ_BDIS01000004.1"/>
</dbReference>
<feature type="compositionally biased region" description="Basic and acidic residues" evidence="1">
    <location>
        <begin position="306"/>
        <end position="316"/>
    </location>
</feature>
<dbReference type="Proteomes" id="UP000216352">
    <property type="component" value="Unassembled WGS sequence"/>
</dbReference>
<keyword evidence="3" id="KW-1185">Reference proteome</keyword>
<feature type="compositionally biased region" description="Low complexity" evidence="1">
    <location>
        <begin position="249"/>
        <end position="280"/>
    </location>
</feature>
<dbReference type="STRING" id="1603886.GCA_001895165_00430"/>
<reference evidence="2 3" key="1">
    <citation type="journal article" date="2017" name="BMC Genomics">
        <title>Comparative genomic and phylogenomic analyses of the Bifidobacteriaceae family.</title>
        <authorList>
            <person name="Lugli G.A."/>
            <person name="Milani C."/>
            <person name="Turroni F."/>
            <person name="Duranti S."/>
            <person name="Mancabelli L."/>
            <person name="Mangifesta M."/>
            <person name="Ferrario C."/>
            <person name="Modesto M."/>
            <person name="Mattarelli P."/>
            <person name="Jiri K."/>
            <person name="van Sinderen D."/>
            <person name="Ventura M."/>
        </authorList>
    </citation>
    <scope>NUCLEOTIDE SEQUENCE [LARGE SCALE GENOMIC DNA]</scope>
    <source>
        <strain evidence="2 3">DSM 28807</strain>
    </source>
</reference>
<dbReference type="OrthoDB" id="3232770at2"/>
<dbReference type="AlphaFoldDB" id="A0A261FTJ2"/>
<feature type="compositionally biased region" description="Basic and acidic residues" evidence="1">
    <location>
        <begin position="346"/>
        <end position="367"/>
    </location>
</feature>
<evidence type="ECO:0000313" key="3">
    <source>
        <dbReference type="Proteomes" id="UP000216352"/>
    </source>
</evidence>
<evidence type="ECO:0000256" key="1">
    <source>
        <dbReference type="SAM" id="MobiDB-lite"/>
    </source>
</evidence>